<keyword evidence="2" id="KW-1185">Reference proteome</keyword>
<dbReference type="EMBL" id="CP108085">
    <property type="protein sequence ID" value="WUP76952.1"/>
    <property type="molecule type" value="Genomic_DNA"/>
</dbReference>
<evidence type="ECO:0000313" key="2">
    <source>
        <dbReference type="Proteomes" id="UP001432011"/>
    </source>
</evidence>
<name>A0ABZ1SZC0_9ACTN</name>
<protein>
    <submittedName>
        <fullName evidence="1">Uncharacterized protein</fullName>
    </submittedName>
</protein>
<dbReference type="RefSeq" id="WP_328710092.1">
    <property type="nucleotide sequence ID" value="NZ_CP108085.1"/>
</dbReference>
<dbReference type="Proteomes" id="UP001432011">
    <property type="component" value="Chromosome"/>
</dbReference>
<proteinExistence type="predicted"/>
<sequence length="45" mass="4470">MAGKSSSRRFSACPTIPGQRLIVSAAKAGTPSADRLALLGARAAG</sequence>
<evidence type="ECO:0000313" key="1">
    <source>
        <dbReference type="EMBL" id="WUP76952.1"/>
    </source>
</evidence>
<organism evidence="1 2">
    <name type="scientific">Microbispora hainanensis</name>
    <dbReference type="NCBI Taxonomy" id="568844"/>
    <lineage>
        <taxon>Bacteria</taxon>
        <taxon>Bacillati</taxon>
        <taxon>Actinomycetota</taxon>
        <taxon>Actinomycetes</taxon>
        <taxon>Streptosporangiales</taxon>
        <taxon>Streptosporangiaceae</taxon>
        <taxon>Microbispora</taxon>
    </lineage>
</organism>
<accession>A0ABZ1SZC0</accession>
<reference evidence="1" key="1">
    <citation type="submission" date="2022-10" db="EMBL/GenBank/DDBJ databases">
        <title>The complete genomes of actinobacterial strains from the NBC collection.</title>
        <authorList>
            <person name="Joergensen T.S."/>
            <person name="Alvarez Arevalo M."/>
            <person name="Sterndorff E.B."/>
            <person name="Faurdal D."/>
            <person name="Vuksanovic O."/>
            <person name="Mourched A.-S."/>
            <person name="Charusanti P."/>
            <person name="Shaw S."/>
            <person name="Blin K."/>
            <person name="Weber T."/>
        </authorList>
    </citation>
    <scope>NUCLEOTIDE SEQUENCE</scope>
    <source>
        <strain evidence="1">NBC_00254</strain>
    </source>
</reference>
<gene>
    <name evidence="1" type="ORF">OG913_08095</name>
</gene>